<dbReference type="EMBL" id="MCHY01000008">
    <property type="protein sequence ID" value="RKD24660.1"/>
    <property type="molecule type" value="Genomic_DNA"/>
</dbReference>
<keyword evidence="1" id="KW-1133">Transmembrane helix</keyword>
<evidence type="ECO:0008006" key="4">
    <source>
        <dbReference type="Google" id="ProtNLM"/>
    </source>
</evidence>
<keyword evidence="1" id="KW-0472">Membrane</keyword>
<dbReference type="OrthoDB" id="2381657at2"/>
<keyword evidence="1" id="KW-0812">Transmembrane</keyword>
<evidence type="ECO:0000313" key="2">
    <source>
        <dbReference type="EMBL" id="RKD24660.1"/>
    </source>
</evidence>
<feature type="transmembrane region" description="Helical" evidence="1">
    <location>
        <begin position="96"/>
        <end position="119"/>
    </location>
</feature>
<dbReference type="Proteomes" id="UP000284219">
    <property type="component" value="Unassembled WGS sequence"/>
</dbReference>
<dbReference type="NCBIfam" id="TIGR04086">
    <property type="entry name" value="TIGR04086_membr"/>
    <property type="match status" value="1"/>
</dbReference>
<evidence type="ECO:0000313" key="3">
    <source>
        <dbReference type="Proteomes" id="UP000284219"/>
    </source>
</evidence>
<comment type="caution">
    <text evidence="2">The sequence shown here is derived from an EMBL/GenBank/DDBJ whole genome shotgun (WGS) entry which is preliminary data.</text>
</comment>
<protein>
    <recommendedName>
        <fullName evidence="4">TIGR04086 family membrane protein</fullName>
    </recommendedName>
</protein>
<feature type="transmembrane region" description="Helical" evidence="1">
    <location>
        <begin position="7"/>
        <end position="30"/>
    </location>
</feature>
<name>A0A419SL24_9BACL</name>
<accession>A0A419SL24</accession>
<feature type="transmembrane region" description="Helical" evidence="1">
    <location>
        <begin position="67"/>
        <end position="90"/>
    </location>
</feature>
<reference evidence="2 3" key="1">
    <citation type="submission" date="2016-08" db="EMBL/GenBank/DDBJ databases">
        <title>Novel Firmicute Genomes.</title>
        <authorList>
            <person name="Poppleton D.I."/>
            <person name="Gribaldo S."/>
        </authorList>
    </citation>
    <scope>NUCLEOTIDE SEQUENCE [LARGE SCALE GENOMIC DNA]</scope>
    <source>
        <strain evidence="2 3">RAOx-1</strain>
    </source>
</reference>
<dbReference type="InterPro" id="IPR023804">
    <property type="entry name" value="DUF3792_TM"/>
</dbReference>
<feature type="transmembrane region" description="Helical" evidence="1">
    <location>
        <begin position="42"/>
        <end position="60"/>
    </location>
</feature>
<dbReference type="Pfam" id="PF12670">
    <property type="entry name" value="DUF3792"/>
    <property type="match status" value="1"/>
</dbReference>
<proteinExistence type="predicted"/>
<gene>
    <name evidence="2" type="ORF">BEP19_05720</name>
</gene>
<dbReference type="AlphaFoldDB" id="A0A419SL24"/>
<evidence type="ECO:0000256" key="1">
    <source>
        <dbReference type="SAM" id="Phobius"/>
    </source>
</evidence>
<sequence>MASSSSPIITGALTTLGLVVIGSLLTSLLLHFSQMSELTLPYFTYSINGLSLLIGGYIAGRRGGQKGWYFGGLTGVAYFILVFLIGFLAFDVAPQLSVLLFLVIAFVVGALGGVLGVNLSQSTK</sequence>
<keyword evidence="3" id="KW-1185">Reference proteome</keyword>
<organism evidence="2 3">
    <name type="scientific">Ammoniphilus oxalaticus</name>
    <dbReference type="NCBI Taxonomy" id="66863"/>
    <lineage>
        <taxon>Bacteria</taxon>
        <taxon>Bacillati</taxon>
        <taxon>Bacillota</taxon>
        <taxon>Bacilli</taxon>
        <taxon>Bacillales</taxon>
        <taxon>Paenibacillaceae</taxon>
        <taxon>Aneurinibacillus group</taxon>
        <taxon>Ammoniphilus</taxon>
    </lineage>
</organism>